<evidence type="ECO:0000256" key="10">
    <source>
        <dbReference type="ARBA" id="ARBA00022827"/>
    </source>
</evidence>
<comment type="similarity">
    <text evidence="15">Belongs to the ribF family.</text>
</comment>
<dbReference type="SUPFAM" id="SSF52374">
    <property type="entry name" value="Nucleotidylyl transferase"/>
    <property type="match status" value="1"/>
</dbReference>
<keyword evidence="10 15" id="KW-0274">FAD</keyword>
<evidence type="ECO:0000256" key="8">
    <source>
        <dbReference type="ARBA" id="ARBA00022741"/>
    </source>
</evidence>
<comment type="catalytic activity">
    <reaction evidence="13 15">
        <text>riboflavin + ATP = FMN + ADP + H(+)</text>
        <dbReference type="Rhea" id="RHEA:14357"/>
        <dbReference type="ChEBI" id="CHEBI:15378"/>
        <dbReference type="ChEBI" id="CHEBI:30616"/>
        <dbReference type="ChEBI" id="CHEBI:57986"/>
        <dbReference type="ChEBI" id="CHEBI:58210"/>
        <dbReference type="ChEBI" id="CHEBI:456216"/>
        <dbReference type="EC" id="2.7.1.26"/>
    </reaction>
</comment>
<gene>
    <name evidence="17" type="ORF">BD809_102351</name>
</gene>
<protein>
    <recommendedName>
        <fullName evidence="15">Riboflavin biosynthesis protein</fullName>
    </recommendedName>
    <domain>
        <recommendedName>
            <fullName evidence="15">Riboflavin kinase</fullName>
            <ecNumber evidence="15">2.7.1.26</ecNumber>
        </recommendedName>
        <alternativeName>
            <fullName evidence="15">Flavokinase</fullName>
        </alternativeName>
    </domain>
    <domain>
        <recommendedName>
            <fullName evidence="15">FMN adenylyltransferase</fullName>
            <ecNumber evidence="15">2.7.7.2</ecNumber>
        </recommendedName>
        <alternativeName>
            <fullName evidence="15">FAD pyrophosphorylase</fullName>
        </alternativeName>
        <alternativeName>
            <fullName evidence="15">FAD synthase</fullName>
        </alternativeName>
    </domain>
</protein>
<dbReference type="UniPathway" id="UPA00277">
    <property type="reaction ID" value="UER00407"/>
</dbReference>
<dbReference type="PIRSF" id="PIRSF004491">
    <property type="entry name" value="FAD_Synth"/>
    <property type="match status" value="1"/>
</dbReference>
<dbReference type="InterPro" id="IPR015865">
    <property type="entry name" value="Riboflavin_kinase_bac/euk"/>
</dbReference>
<keyword evidence="9 15" id="KW-0418">Kinase</keyword>
<dbReference type="EMBL" id="VNHU01000002">
    <property type="protein sequence ID" value="TYP76134.1"/>
    <property type="molecule type" value="Genomic_DNA"/>
</dbReference>
<dbReference type="SMART" id="SM00904">
    <property type="entry name" value="Flavokinase"/>
    <property type="match status" value="1"/>
</dbReference>
<dbReference type="Gene3D" id="2.40.30.30">
    <property type="entry name" value="Riboflavin kinase-like"/>
    <property type="match status" value="1"/>
</dbReference>
<evidence type="ECO:0000256" key="4">
    <source>
        <dbReference type="ARBA" id="ARBA00022630"/>
    </source>
</evidence>
<keyword evidence="12" id="KW-0511">Multifunctional enzyme</keyword>
<feature type="domain" description="Riboflavin kinase" evidence="16">
    <location>
        <begin position="182"/>
        <end position="307"/>
    </location>
</feature>
<dbReference type="OrthoDB" id="9803667at2"/>
<comment type="caution">
    <text evidence="17">The sequence shown here is derived from an EMBL/GenBank/DDBJ whole genome shotgun (WGS) entry which is preliminary data.</text>
</comment>
<dbReference type="NCBIfam" id="NF004160">
    <property type="entry name" value="PRK05627.1-3"/>
    <property type="match status" value="1"/>
</dbReference>
<evidence type="ECO:0000256" key="2">
    <source>
        <dbReference type="ARBA" id="ARBA00004726"/>
    </source>
</evidence>
<reference evidence="17 18" key="1">
    <citation type="submission" date="2019-07" db="EMBL/GenBank/DDBJ databases">
        <title>Genomic Encyclopedia of Archaeal and Bacterial Type Strains, Phase II (KMG-II): from individual species to whole genera.</title>
        <authorList>
            <person name="Goeker M."/>
        </authorList>
    </citation>
    <scope>NUCLEOTIDE SEQUENCE [LARGE SCALE GENOMIC DNA]</scope>
    <source>
        <strain evidence="17 18">DSM 17527</strain>
    </source>
</reference>
<keyword evidence="5 15" id="KW-0288">FMN</keyword>
<keyword evidence="4 15" id="KW-0285">Flavoprotein</keyword>
<dbReference type="UniPathway" id="UPA00276">
    <property type="reaction ID" value="UER00406"/>
</dbReference>
<dbReference type="Gene3D" id="3.40.50.620">
    <property type="entry name" value="HUPs"/>
    <property type="match status" value="1"/>
</dbReference>
<evidence type="ECO:0000256" key="13">
    <source>
        <dbReference type="ARBA" id="ARBA00047880"/>
    </source>
</evidence>
<comment type="function">
    <text evidence="1">Catalyzes the phosphorylation of riboflavin to FMN followed by the adenylation of FMN to FAD.</text>
</comment>
<dbReference type="EC" id="2.7.7.2" evidence="15"/>
<dbReference type="EC" id="2.7.1.26" evidence="15"/>
<dbReference type="FunFam" id="3.40.50.620:FF:000021">
    <property type="entry name" value="Riboflavin biosynthesis protein"/>
    <property type="match status" value="1"/>
</dbReference>
<sequence>MKRYTDANTYNNETPSVVTIGTFDGVHIGHKKIIERLVDAAKHNGLESVILTFFPHPRMVLQQDSNIKLINTIDERIQILESTGLDNLVIHPFTREFSRLTAGEYVEKLLVKKLKARHVIIGYDHRFGRNRNSDITDLATFGMQNNFTVEEISKQDIDDVAVSSTKIRQALNKGDIAKANKYLGYNFMLTGKIVRGKALGRKLEYPTANLVIEESYKLIPKQGVYIVQSKIDEKLYFGMMNIGTNPTVNGTHQTIETHFFDATFNLYEKKIQIELLHRIREEKKFGSLEELKTAMQEDEDFARDFINDML</sequence>
<evidence type="ECO:0000256" key="12">
    <source>
        <dbReference type="ARBA" id="ARBA00023268"/>
    </source>
</evidence>
<evidence type="ECO:0000256" key="5">
    <source>
        <dbReference type="ARBA" id="ARBA00022643"/>
    </source>
</evidence>
<dbReference type="GO" id="GO:0009231">
    <property type="term" value="P:riboflavin biosynthetic process"/>
    <property type="evidence" value="ECO:0007669"/>
    <property type="project" value="InterPro"/>
</dbReference>
<evidence type="ECO:0000256" key="6">
    <source>
        <dbReference type="ARBA" id="ARBA00022679"/>
    </source>
</evidence>
<evidence type="ECO:0000256" key="15">
    <source>
        <dbReference type="PIRNR" id="PIRNR004491"/>
    </source>
</evidence>
<comment type="catalytic activity">
    <reaction evidence="14 15">
        <text>FMN + ATP + H(+) = FAD + diphosphate</text>
        <dbReference type="Rhea" id="RHEA:17237"/>
        <dbReference type="ChEBI" id="CHEBI:15378"/>
        <dbReference type="ChEBI" id="CHEBI:30616"/>
        <dbReference type="ChEBI" id="CHEBI:33019"/>
        <dbReference type="ChEBI" id="CHEBI:57692"/>
        <dbReference type="ChEBI" id="CHEBI:58210"/>
        <dbReference type="EC" id="2.7.7.2"/>
    </reaction>
</comment>
<evidence type="ECO:0000259" key="16">
    <source>
        <dbReference type="SMART" id="SM00904"/>
    </source>
</evidence>
<dbReference type="NCBIfam" id="TIGR00083">
    <property type="entry name" value="ribF"/>
    <property type="match status" value="1"/>
</dbReference>
<dbReference type="Pfam" id="PF06574">
    <property type="entry name" value="FAD_syn"/>
    <property type="match status" value="1"/>
</dbReference>
<keyword evidence="18" id="KW-1185">Reference proteome</keyword>
<dbReference type="GO" id="GO:0005524">
    <property type="term" value="F:ATP binding"/>
    <property type="evidence" value="ECO:0007669"/>
    <property type="project" value="UniProtKB-UniRule"/>
</dbReference>
<dbReference type="InterPro" id="IPR002606">
    <property type="entry name" value="Riboflavin_kinase_bac"/>
</dbReference>
<dbReference type="InterPro" id="IPR023468">
    <property type="entry name" value="Riboflavin_kinase"/>
</dbReference>
<name>A0A5S5C9W3_9FLAO</name>
<proteinExistence type="inferred from homology"/>
<evidence type="ECO:0000256" key="3">
    <source>
        <dbReference type="ARBA" id="ARBA00005201"/>
    </source>
</evidence>
<evidence type="ECO:0000256" key="11">
    <source>
        <dbReference type="ARBA" id="ARBA00022840"/>
    </source>
</evidence>
<dbReference type="GO" id="GO:0008531">
    <property type="term" value="F:riboflavin kinase activity"/>
    <property type="evidence" value="ECO:0007669"/>
    <property type="project" value="UniProtKB-UniRule"/>
</dbReference>
<dbReference type="SUPFAM" id="SSF82114">
    <property type="entry name" value="Riboflavin kinase-like"/>
    <property type="match status" value="1"/>
</dbReference>
<keyword evidence="8 15" id="KW-0547">Nucleotide-binding</keyword>
<dbReference type="InterPro" id="IPR015864">
    <property type="entry name" value="FAD_synthase"/>
</dbReference>
<dbReference type="AlphaFoldDB" id="A0A5S5C9W3"/>
<dbReference type="InterPro" id="IPR014729">
    <property type="entry name" value="Rossmann-like_a/b/a_fold"/>
</dbReference>
<dbReference type="PANTHER" id="PTHR22749:SF6">
    <property type="entry name" value="RIBOFLAVIN KINASE"/>
    <property type="match status" value="1"/>
</dbReference>
<dbReference type="GO" id="GO:0003919">
    <property type="term" value="F:FMN adenylyltransferase activity"/>
    <property type="evidence" value="ECO:0007669"/>
    <property type="project" value="UniProtKB-UniRule"/>
</dbReference>
<accession>A0A5S5C9W3</accession>
<dbReference type="GO" id="GO:0009398">
    <property type="term" value="P:FMN biosynthetic process"/>
    <property type="evidence" value="ECO:0007669"/>
    <property type="project" value="UniProtKB-UniRule"/>
</dbReference>
<evidence type="ECO:0000256" key="9">
    <source>
        <dbReference type="ARBA" id="ARBA00022777"/>
    </source>
</evidence>
<evidence type="ECO:0000256" key="7">
    <source>
        <dbReference type="ARBA" id="ARBA00022695"/>
    </source>
</evidence>
<dbReference type="RefSeq" id="WP_148781731.1">
    <property type="nucleotide sequence ID" value="NZ_VNHU01000002.1"/>
</dbReference>
<dbReference type="CDD" id="cd02064">
    <property type="entry name" value="FAD_synthetase_N"/>
    <property type="match status" value="1"/>
</dbReference>
<keyword evidence="11 15" id="KW-0067">ATP-binding</keyword>
<evidence type="ECO:0000256" key="14">
    <source>
        <dbReference type="ARBA" id="ARBA00049494"/>
    </source>
</evidence>
<evidence type="ECO:0000313" key="18">
    <source>
        <dbReference type="Proteomes" id="UP000324376"/>
    </source>
</evidence>
<keyword evidence="7 15" id="KW-0548">Nucleotidyltransferase</keyword>
<organism evidence="17 18">
    <name type="scientific">Aquimarina intermedia</name>
    <dbReference type="NCBI Taxonomy" id="350814"/>
    <lineage>
        <taxon>Bacteria</taxon>
        <taxon>Pseudomonadati</taxon>
        <taxon>Bacteroidota</taxon>
        <taxon>Flavobacteriia</taxon>
        <taxon>Flavobacteriales</taxon>
        <taxon>Flavobacteriaceae</taxon>
        <taxon>Aquimarina</taxon>
    </lineage>
</organism>
<comment type="pathway">
    <text evidence="2 15">Cofactor biosynthesis; FAD biosynthesis; FAD from FMN: step 1/1.</text>
</comment>
<dbReference type="PANTHER" id="PTHR22749">
    <property type="entry name" value="RIBOFLAVIN KINASE/FMN ADENYLYLTRANSFERASE"/>
    <property type="match status" value="1"/>
</dbReference>
<keyword evidence="6 15" id="KW-0808">Transferase</keyword>
<dbReference type="Proteomes" id="UP000324376">
    <property type="component" value="Unassembled WGS sequence"/>
</dbReference>
<evidence type="ECO:0000256" key="1">
    <source>
        <dbReference type="ARBA" id="ARBA00002121"/>
    </source>
</evidence>
<dbReference type="InterPro" id="IPR023465">
    <property type="entry name" value="Riboflavin_kinase_dom_sf"/>
</dbReference>
<dbReference type="Pfam" id="PF01687">
    <property type="entry name" value="Flavokinase"/>
    <property type="match status" value="1"/>
</dbReference>
<dbReference type="NCBIfam" id="NF004162">
    <property type="entry name" value="PRK05627.1-5"/>
    <property type="match status" value="1"/>
</dbReference>
<dbReference type="GO" id="GO:0006747">
    <property type="term" value="P:FAD biosynthetic process"/>
    <property type="evidence" value="ECO:0007669"/>
    <property type="project" value="UniProtKB-UniRule"/>
</dbReference>
<evidence type="ECO:0000313" key="17">
    <source>
        <dbReference type="EMBL" id="TYP76134.1"/>
    </source>
</evidence>
<comment type="pathway">
    <text evidence="3 15">Cofactor biosynthesis; FMN biosynthesis; FMN from riboflavin (ATP route): step 1/1.</text>
</comment>